<evidence type="ECO:0000256" key="1">
    <source>
        <dbReference type="SAM" id="MobiDB-lite"/>
    </source>
</evidence>
<dbReference type="PANTHER" id="PTHR10579:SF43">
    <property type="entry name" value="ZINC FINGER (C3HC4-TYPE RING FINGER) FAMILY PROTEIN"/>
    <property type="match status" value="1"/>
</dbReference>
<dbReference type="InterPro" id="IPR036465">
    <property type="entry name" value="vWFA_dom_sf"/>
</dbReference>
<dbReference type="Proteomes" id="UP000001880">
    <property type="component" value="Chromosome"/>
</dbReference>
<evidence type="ECO:0000313" key="3">
    <source>
        <dbReference type="EMBL" id="ACY17609.1"/>
    </source>
</evidence>
<keyword evidence="4" id="KW-1185">Reference proteome</keyword>
<feature type="compositionally biased region" description="Basic and acidic residues" evidence="1">
    <location>
        <begin position="386"/>
        <end position="401"/>
    </location>
</feature>
<evidence type="ECO:0000259" key="2">
    <source>
        <dbReference type="PROSITE" id="PS50234"/>
    </source>
</evidence>
<dbReference type="eggNOG" id="COG2304">
    <property type="taxonomic scope" value="Bacteria"/>
</dbReference>
<accession>D0LWF9</accession>
<gene>
    <name evidence="3" type="ordered locus">Hoch_5121</name>
</gene>
<dbReference type="KEGG" id="hoh:Hoch_5121"/>
<dbReference type="AlphaFoldDB" id="D0LWF9"/>
<dbReference type="Gene3D" id="3.40.50.410">
    <property type="entry name" value="von Willebrand factor, type A domain"/>
    <property type="match status" value="1"/>
</dbReference>
<reference evidence="3 4" key="1">
    <citation type="journal article" date="2010" name="Stand. Genomic Sci.">
        <title>Complete genome sequence of Haliangium ochraceum type strain (SMP-2).</title>
        <authorList>
            <consortium name="US DOE Joint Genome Institute (JGI-PGF)"/>
            <person name="Ivanova N."/>
            <person name="Daum C."/>
            <person name="Lang E."/>
            <person name="Abt B."/>
            <person name="Kopitz M."/>
            <person name="Saunders E."/>
            <person name="Lapidus A."/>
            <person name="Lucas S."/>
            <person name="Glavina Del Rio T."/>
            <person name="Nolan M."/>
            <person name="Tice H."/>
            <person name="Copeland A."/>
            <person name="Cheng J.F."/>
            <person name="Chen F."/>
            <person name="Bruce D."/>
            <person name="Goodwin L."/>
            <person name="Pitluck S."/>
            <person name="Mavromatis K."/>
            <person name="Pati A."/>
            <person name="Mikhailova N."/>
            <person name="Chen A."/>
            <person name="Palaniappan K."/>
            <person name="Land M."/>
            <person name="Hauser L."/>
            <person name="Chang Y.J."/>
            <person name="Jeffries C.D."/>
            <person name="Detter J.C."/>
            <person name="Brettin T."/>
            <person name="Rohde M."/>
            <person name="Goker M."/>
            <person name="Bristow J."/>
            <person name="Markowitz V."/>
            <person name="Eisen J.A."/>
            <person name="Hugenholtz P."/>
            <person name="Kyrpides N.C."/>
            <person name="Klenk H.P."/>
        </authorList>
    </citation>
    <scope>NUCLEOTIDE SEQUENCE [LARGE SCALE GENOMIC DNA]</scope>
    <source>
        <strain evidence="4">DSM 14365 / CIP 107738 / JCM 11303 / AJ 13395 / SMP-2</strain>
    </source>
</reference>
<dbReference type="HOGENOM" id="CLU_655164_0_0_7"/>
<dbReference type="PANTHER" id="PTHR10579">
    <property type="entry name" value="CALCIUM-ACTIVATED CHLORIDE CHANNEL REGULATOR"/>
    <property type="match status" value="1"/>
</dbReference>
<evidence type="ECO:0000313" key="4">
    <source>
        <dbReference type="Proteomes" id="UP000001880"/>
    </source>
</evidence>
<dbReference type="InterPro" id="IPR051266">
    <property type="entry name" value="CLCR"/>
</dbReference>
<dbReference type="SUPFAM" id="SSF53300">
    <property type="entry name" value="vWA-like"/>
    <property type="match status" value="1"/>
</dbReference>
<dbReference type="SMART" id="SM00327">
    <property type="entry name" value="VWA"/>
    <property type="match status" value="1"/>
</dbReference>
<protein>
    <submittedName>
        <fullName evidence="3">von Willebrand factor type A</fullName>
    </submittedName>
</protein>
<sequence>MRVELLTDVEDAGASVFLLVRIEAQATESSARMPVNLALVIDRSSSMRGPRLASAIVAARQVVEQLDERDRLSVIAFDATARTIFGPMSVTDEARQTLEQALAGLRTGVGTNLAAGMKKGAEAVRSGFVRGALSRLVLLTDGQPSLGITDNDRLCALAQKEADRGVTITTMGLGQGFDDELLADLAHSGRGGFHYLASAADIPGAFGRELSGVFAIAATQTEIGLRPAQQIDAAEVLHRLPSRPLDDGLAVELGELAAGTPRQVLFRLSRRSGDIEARCGTLTVTYRSSEGTPGDAHLLGIEVPAQPDPAHRRIIALERMRLAVASAVDVAWARRASGDSLRALGALSEIKLEVSQLKESEGADPDALDVLLRDIGEAESAVVKSSAERERARRSMRERSHITLLGQSQTQAAPPRDDD</sequence>
<dbReference type="EMBL" id="CP001804">
    <property type="protein sequence ID" value="ACY17609.1"/>
    <property type="molecule type" value="Genomic_DNA"/>
</dbReference>
<dbReference type="OrthoDB" id="9781333at2"/>
<feature type="domain" description="VWFA" evidence="2">
    <location>
        <begin position="36"/>
        <end position="213"/>
    </location>
</feature>
<proteinExistence type="predicted"/>
<dbReference type="RefSeq" id="WP_012830201.1">
    <property type="nucleotide sequence ID" value="NC_013440.1"/>
</dbReference>
<feature type="region of interest" description="Disordered" evidence="1">
    <location>
        <begin position="382"/>
        <end position="419"/>
    </location>
</feature>
<name>D0LWF9_HALO1</name>
<organism evidence="3 4">
    <name type="scientific">Haliangium ochraceum (strain DSM 14365 / JCM 11303 / SMP-2)</name>
    <dbReference type="NCBI Taxonomy" id="502025"/>
    <lineage>
        <taxon>Bacteria</taxon>
        <taxon>Pseudomonadati</taxon>
        <taxon>Myxococcota</taxon>
        <taxon>Polyangia</taxon>
        <taxon>Haliangiales</taxon>
        <taxon>Kofleriaceae</taxon>
        <taxon>Haliangium</taxon>
    </lineage>
</organism>
<dbReference type="InterPro" id="IPR002035">
    <property type="entry name" value="VWF_A"/>
</dbReference>
<dbReference type="Pfam" id="PF00092">
    <property type="entry name" value="VWA"/>
    <property type="match status" value="1"/>
</dbReference>
<dbReference type="PROSITE" id="PS50234">
    <property type="entry name" value="VWFA"/>
    <property type="match status" value="1"/>
</dbReference>
<dbReference type="STRING" id="502025.Hoch_5121"/>